<proteinExistence type="predicted"/>
<dbReference type="GO" id="GO:0016020">
    <property type="term" value="C:membrane"/>
    <property type="evidence" value="ECO:0007669"/>
    <property type="project" value="InterPro"/>
</dbReference>
<dbReference type="Proteomes" id="UP000095287">
    <property type="component" value="Unplaced"/>
</dbReference>
<dbReference type="GO" id="GO:1902884">
    <property type="term" value="P:positive regulation of response to oxidative stress"/>
    <property type="evidence" value="ECO:0007669"/>
    <property type="project" value="InterPro"/>
</dbReference>
<dbReference type="GO" id="GO:0050650">
    <property type="term" value="P:chondroitin sulfate proteoglycan biosynthetic process"/>
    <property type="evidence" value="ECO:0007669"/>
    <property type="project" value="InterPro"/>
</dbReference>
<reference evidence="2" key="1">
    <citation type="submission" date="2016-11" db="UniProtKB">
        <authorList>
            <consortium name="WormBaseParasite"/>
        </authorList>
    </citation>
    <scope>IDENTIFICATION</scope>
</reference>
<protein>
    <submittedName>
        <fullName evidence="2">DUF2313 domain-containing protein</fullName>
    </submittedName>
</protein>
<dbReference type="GO" id="GO:0047756">
    <property type="term" value="F:chondroitin 4-sulfotransferase activity"/>
    <property type="evidence" value="ECO:0007669"/>
    <property type="project" value="InterPro"/>
</dbReference>
<accession>A0A1I7YEZ0</accession>
<dbReference type="WBParaSite" id="L893_g15452.t1">
    <property type="protein sequence ID" value="L893_g15452.t1"/>
    <property type="gene ID" value="L893_g15452"/>
</dbReference>
<evidence type="ECO:0000313" key="1">
    <source>
        <dbReference type="Proteomes" id="UP000095287"/>
    </source>
</evidence>
<dbReference type="Pfam" id="PF03567">
    <property type="entry name" value="Sulfotransfer_2"/>
    <property type="match status" value="1"/>
</dbReference>
<dbReference type="PANTHER" id="PTHR22900">
    <property type="entry name" value="PROTEIN CBG14245-RELATED"/>
    <property type="match status" value="1"/>
</dbReference>
<name>A0A1I7YEZ0_9BILA</name>
<sequence>MKTYNNLDSLLQDSTDDSKKLRQFAIVEEPIQRFAKAYTDMCYNNSEWSNTPAQEICDQCLDSIPCFVQRYYRRLQVIAEGEVEPESFDLPLIPQNWFCNFHDNIEKYQILQVPAYSKGRKRIASNLEKFFSVSGVTKDDAKVIGGAFGQLKVAAKEDTEGSDKYTDVLEEIKADPILGRMLLKMYYFDFEYFNYAYPMISKSKQAE</sequence>
<dbReference type="InterPro" id="IPR005331">
    <property type="entry name" value="Sulfotransferase"/>
</dbReference>
<dbReference type="InterPro" id="IPR007669">
    <property type="entry name" value="Chst-1-like"/>
</dbReference>
<dbReference type="PANTHER" id="PTHR22900:SF10">
    <property type="entry name" value="CARBOHYDRATE SULFOTRANSFERASE"/>
    <property type="match status" value="1"/>
</dbReference>
<dbReference type="AlphaFoldDB" id="A0A1I7YEZ0"/>
<evidence type="ECO:0000313" key="2">
    <source>
        <dbReference type="WBParaSite" id="L893_g15452.t1"/>
    </source>
</evidence>
<keyword evidence="1" id="KW-1185">Reference proteome</keyword>
<organism evidence="1 2">
    <name type="scientific">Steinernema glaseri</name>
    <dbReference type="NCBI Taxonomy" id="37863"/>
    <lineage>
        <taxon>Eukaryota</taxon>
        <taxon>Metazoa</taxon>
        <taxon>Ecdysozoa</taxon>
        <taxon>Nematoda</taxon>
        <taxon>Chromadorea</taxon>
        <taxon>Rhabditida</taxon>
        <taxon>Tylenchina</taxon>
        <taxon>Panagrolaimomorpha</taxon>
        <taxon>Strongyloidoidea</taxon>
        <taxon>Steinernematidae</taxon>
        <taxon>Steinernema</taxon>
    </lineage>
</organism>